<name>A0A4R7C4M3_9HYPH</name>
<sequence>MTRDIASPEAWHNAGFLALNAGSSSLKFALFPAEGDKALVTGQVDRIGSEGTLKIKDAEGQPIPPAEGTLTSHETALATVIATIKRAVPDLDLAAVGHRVVHGGIHYTAPVTVDDAVLEKLATLSSFAPLHQPHNIAGIRAAMEAFPGVPQVACFDTAFHRGQPFVNDTFALPHRYYETGVRRYGFHGLSYEYITGEMSRIAPHLMAGRVVVAHLGNGASMCAIYRGRSVASSMGFSALDGLPMGTRCGQLDPGVMLYMLDQEKLNTAQIRQILYNESGLLGLSGGLSNDMRALEEADNAESHRAIDYFVFRIQRELGAMAAVMGGIDALVFCGGIGENSRVVRRRICERLGWMGIEIDHGRNAEGATVISSEFARTTVMIVPTREDLVIARAARAAAGIPERIAA</sequence>
<keyword evidence="4 9" id="KW-0479">Metal-binding</keyword>
<feature type="binding site" evidence="9">
    <location>
        <position position="99"/>
    </location>
    <ligand>
        <name>substrate</name>
    </ligand>
</feature>
<comment type="catalytic activity">
    <reaction evidence="9">
        <text>acetate + ATP = acetyl phosphate + ADP</text>
        <dbReference type="Rhea" id="RHEA:11352"/>
        <dbReference type="ChEBI" id="CHEBI:22191"/>
        <dbReference type="ChEBI" id="CHEBI:30089"/>
        <dbReference type="ChEBI" id="CHEBI:30616"/>
        <dbReference type="ChEBI" id="CHEBI:456216"/>
        <dbReference type="EC" id="2.7.2.1"/>
    </reaction>
</comment>
<dbReference type="InterPro" id="IPR023865">
    <property type="entry name" value="Aliphatic_acid_kinase_CS"/>
</dbReference>
<dbReference type="GO" id="GO:0005829">
    <property type="term" value="C:cytosol"/>
    <property type="evidence" value="ECO:0007669"/>
    <property type="project" value="TreeGrafter"/>
</dbReference>
<dbReference type="PROSITE" id="PS01075">
    <property type="entry name" value="ACETATE_KINASE_1"/>
    <property type="match status" value="1"/>
</dbReference>
<dbReference type="NCBIfam" id="TIGR00016">
    <property type="entry name" value="ackA"/>
    <property type="match status" value="1"/>
</dbReference>
<feature type="binding site" evidence="9">
    <location>
        <begin position="214"/>
        <end position="218"/>
    </location>
    <ligand>
        <name>ATP</name>
        <dbReference type="ChEBI" id="CHEBI:30616"/>
    </ligand>
</feature>
<feature type="binding site" evidence="9">
    <location>
        <begin position="290"/>
        <end position="292"/>
    </location>
    <ligand>
        <name>ATP</name>
        <dbReference type="ChEBI" id="CHEBI:30616"/>
    </ligand>
</feature>
<accession>A0A4R7C4M3</accession>
<feature type="binding site" evidence="9">
    <location>
        <begin position="335"/>
        <end position="339"/>
    </location>
    <ligand>
        <name>ATP</name>
        <dbReference type="ChEBI" id="CHEBI:30616"/>
    </ligand>
</feature>
<dbReference type="GO" id="GO:0005524">
    <property type="term" value="F:ATP binding"/>
    <property type="evidence" value="ECO:0007669"/>
    <property type="project" value="UniProtKB-KW"/>
</dbReference>
<evidence type="ECO:0000256" key="10">
    <source>
        <dbReference type="RuleBase" id="RU003835"/>
    </source>
</evidence>
<comment type="function">
    <text evidence="9">Catalyzes the formation of acetyl phosphate from acetate and ATP. Can also catalyze the reverse reaction.</text>
</comment>
<evidence type="ECO:0000313" key="12">
    <source>
        <dbReference type="Proteomes" id="UP000295122"/>
    </source>
</evidence>
<keyword evidence="5 9" id="KW-0547">Nucleotide-binding</keyword>
<evidence type="ECO:0000313" key="11">
    <source>
        <dbReference type="EMBL" id="TDR93490.1"/>
    </source>
</evidence>
<dbReference type="EMBL" id="SNZR01000011">
    <property type="protein sequence ID" value="TDR93490.1"/>
    <property type="molecule type" value="Genomic_DNA"/>
</dbReference>
<feature type="site" description="Transition state stabilizer" evidence="9">
    <location>
        <position position="247"/>
    </location>
</feature>
<dbReference type="GO" id="GO:0006083">
    <property type="term" value="P:acetate metabolic process"/>
    <property type="evidence" value="ECO:0007669"/>
    <property type="project" value="TreeGrafter"/>
</dbReference>
<feature type="binding site" evidence="9">
    <location>
        <position position="20"/>
    </location>
    <ligand>
        <name>Mg(2+)</name>
        <dbReference type="ChEBI" id="CHEBI:18420"/>
    </ligand>
</feature>
<feature type="binding site" evidence="9">
    <location>
        <position position="386"/>
    </location>
    <ligand>
        <name>Mg(2+)</name>
        <dbReference type="ChEBI" id="CHEBI:18420"/>
    </ligand>
</feature>
<keyword evidence="2 9" id="KW-0963">Cytoplasm</keyword>
<evidence type="ECO:0000256" key="5">
    <source>
        <dbReference type="ARBA" id="ARBA00022741"/>
    </source>
</evidence>
<keyword evidence="12" id="KW-1185">Reference proteome</keyword>
<gene>
    <name evidence="9" type="primary">ackA</name>
    <name evidence="11" type="ORF">EV668_0752</name>
</gene>
<dbReference type="SUPFAM" id="SSF53067">
    <property type="entry name" value="Actin-like ATPase domain"/>
    <property type="match status" value="2"/>
</dbReference>
<evidence type="ECO:0000256" key="3">
    <source>
        <dbReference type="ARBA" id="ARBA00022679"/>
    </source>
</evidence>
<evidence type="ECO:0000256" key="6">
    <source>
        <dbReference type="ARBA" id="ARBA00022777"/>
    </source>
</evidence>
<comment type="cofactor">
    <cofactor evidence="9">
        <name>Mg(2+)</name>
        <dbReference type="ChEBI" id="CHEBI:18420"/>
    </cofactor>
    <cofactor evidence="9">
        <name>Mn(2+)</name>
        <dbReference type="ChEBI" id="CHEBI:29035"/>
    </cofactor>
    <text evidence="9">Mg(2+). Can also accept Mn(2+).</text>
</comment>
<dbReference type="InterPro" id="IPR004372">
    <property type="entry name" value="Ac/propionate_kinase"/>
</dbReference>
<comment type="subunit">
    <text evidence="9">Homodimer.</text>
</comment>
<evidence type="ECO:0000256" key="8">
    <source>
        <dbReference type="ARBA" id="ARBA00022842"/>
    </source>
</evidence>
<evidence type="ECO:0000256" key="2">
    <source>
        <dbReference type="ARBA" id="ARBA00022490"/>
    </source>
</evidence>
<dbReference type="PANTHER" id="PTHR21060">
    <property type="entry name" value="ACETATE KINASE"/>
    <property type="match status" value="1"/>
</dbReference>
<dbReference type="AlphaFoldDB" id="A0A4R7C4M3"/>
<feature type="active site" description="Proton donor/acceptor" evidence="9">
    <location>
        <position position="156"/>
    </location>
</feature>
<comment type="caution">
    <text evidence="11">The sequence shown here is derived from an EMBL/GenBank/DDBJ whole genome shotgun (WGS) entry which is preliminary data.</text>
</comment>
<dbReference type="Proteomes" id="UP000295122">
    <property type="component" value="Unassembled WGS sequence"/>
</dbReference>
<dbReference type="PROSITE" id="PS01076">
    <property type="entry name" value="ACETATE_KINASE_2"/>
    <property type="match status" value="1"/>
</dbReference>
<organism evidence="11 12">
    <name type="scientific">Enterovirga rhinocerotis</name>
    <dbReference type="NCBI Taxonomy" id="1339210"/>
    <lineage>
        <taxon>Bacteria</taxon>
        <taxon>Pseudomonadati</taxon>
        <taxon>Pseudomonadota</taxon>
        <taxon>Alphaproteobacteria</taxon>
        <taxon>Hyphomicrobiales</taxon>
        <taxon>Methylobacteriaceae</taxon>
        <taxon>Enterovirga</taxon>
    </lineage>
</organism>
<dbReference type="GO" id="GO:0006085">
    <property type="term" value="P:acetyl-CoA biosynthetic process"/>
    <property type="evidence" value="ECO:0007669"/>
    <property type="project" value="UniProtKB-UniRule"/>
</dbReference>
<dbReference type="InterPro" id="IPR000890">
    <property type="entry name" value="Aliphatic_acid_kin_short-chain"/>
</dbReference>
<dbReference type="Pfam" id="PF00871">
    <property type="entry name" value="Acetate_kinase"/>
    <property type="match status" value="1"/>
</dbReference>
<dbReference type="Gene3D" id="3.30.420.40">
    <property type="match status" value="2"/>
</dbReference>
<keyword evidence="8 9" id="KW-0460">Magnesium</keyword>
<evidence type="ECO:0000256" key="9">
    <source>
        <dbReference type="HAMAP-Rule" id="MF_00020"/>
    </source>
</evidence>
<comment type="similarity">
    <text evidence="1 9 10">Belongs to the acetokinase family.</text>
</comment>
<comment type="pathway">
    <text evidence="9">Metabolic intermediate biosynthesis; acetyl-CoA biosynthesis; acetyl-CoA from acetate: step 1/2.</text>
</comment>
<evidence type="ECO:0000256" key="1">
    <source>
        <dbReference type="ARBA" id="ARBA00008748"/>
    </source>
</evidence>
<evidence type="ECO:0000256" key="7">
    <source>
        <dbReference type="ARBA" id="ARBA00022840"/>
    </source>
</evidence>
<keyword evidence="3 9" id="KW-0808">Transferase</keyword>
<dbReference type="PIRSF" id="PIRSF000722">
    <property type="entry name" value="Acetate_prop_kin"/>
    <property type="match status" value="1"/>
</dbReference>
<dbReference type="InterPro" id="IPR043129">
    <property type="entry name" value="ATPase_NBD"/>
</dbReference>
<reference evidence="11 12" key="1">
    <citation type="submission" date="2019-03" db="EMBL/GenBank/DDBJ databases">
        <title>Genomic Encyclopedia of Type Strains, Phase IV (KMG-IV): sequencing the most valuable type-strain genomes for metagenomic binning, comparative biology and taxonomic classification.</title>
        <authorList>
            <person name="Goeker M."/>
        </authorList>
    </citation>
    <scope>NUCLEOTIDE SEQUENCE [LARGE SCALE GENOMIC DNA]</scope>
    <source>
        <strain evidence="11 12">DSM 25903</strain>
    </source>
</reference>
<dbReference type="OrthoDB" id="9802453at2"/>
<keyword evidence="7 9" id="KW-0067">ATP-binding</keyword>
<evidence type="ECO:0000256" key="4">
    <source>
        <dbReference type="ARBA" id="ARBA00022723"/>
    </source>
</evidence>
<dbReference type="RefSeq" id="WP_133768486.1">
    <property type="nucleotide sequence ID" value="NZ_SNZR01000011.1"/>
</dbReference>
<feature type="binding site" evidence="9">
    <location>
        <position position="27"/>
    </location>
    <ligand>
        <name>ATP</name>
        <dbReference type="ChEBI" id="CHEBI:30616"/>
    </ligand>
</feature>
<dbReference type="GO" id="GO:0000287">
    <property type="term" value="F:magnesium ion binding"/>
    <property type="evidence" value="ECO:0007669"/>
    <property type="project" value="UniProtKB-UniRule"/>
</dbReference>
<dbReference type="PANTHER" id="PTHR21060:SF21">
    <property type="entry name" value="ACETATE KINASE"/>
    <property type="match status" value="1"/>
</dbReference>
<keyword evidence="6 9" id="KW-0418">Kinase</keyword>
<dbReference type="PRINTS" id="PR00471">
    <property type="entry name" value="ACETATEKNASE"/>
</dbReference>
<protein>
    <recommendedName>
        <fullName evidence="9">Acetate kinase</fullName>
        <ecNumber evidence="9">2.7.2.1</ecNumber>
    </recommendedName>
    <alternativeName>
        <fullName evidence="9">Acetokinase</fullName>
    </alternativeName>
</protein>
<proteinExistence type="inferred from homology"/>
<feature type="site" description="Transition state stabilizer" evidence="9">
    <location>
        <position position="187"/>
    </location>
</feature>
<comment type="subcellular location">
    <subcellularLocation>
        <location evidence="9">Cytoplasm</location>
    </subcellularLocation>
</comment>
<dbReference type="HAMAP" id="MF_00020">
    <property type="entry name" value="Acetate_kinase"/>
    <property type="match status" value="1"/>
</dbReference>
<dbReference type="EC" id="2.7.2.1" evidence="9"/>
<dbReference type="UniPathway" id="UPA00340">
    <property type="reaction ID" value="UER00458"/>
</dbReference>
<dbReference type="GO" id="GO:0008776">
    <property type="term" value="F:acetate kinase activity"/>
    <property type="evidence" value="ECO:0007669"/>
    <property type="project" value="UniProtKB-UniRule"/>
</dbReference>